<evidence type="ECO:0000313" key="4">
    <source>
        <dbReference type="EMBL" id="CAE6515333.1"/>
    </source>
</evidence>
<dbReference type="InterPro" id="IPR013087">
    <property type="entry name" value="Znf_C2H2_type"/>
</dbReference>
<feature type="compositionally biased region" description="Polar residues" evidence="2">
    <location>
        <begin position="346"/>
        <end position="360"/>
    </location>
</feature>
<reference evidence="4" key="1">
    <citation type="submission" date="2021-01" db="EMBL/GenBank/DDBJ databases">
        <authorList>
            <person name="Kaushik A."/>
        </authorList>
    </citation>
    <scope>NUCLEOTIDE SEQUENCE</scope>
    <source>
        <strain evidence="4">AG4-RS23</strain>
    </source>
</reference>
<accession>A0A8H3HI45</accession>
<evidence type="ECO:0000256" key="2">
    <source>
        <dbReference type="SAM" id="MobiDB-lite"/>
    </source>
</evidence>
<dbReference type="Proteomes" id="UP000663861">
    <property type="component" value="Unassembled WGS sequence"/>
</dbReference>
<feature type="domain" description="C2H2-type" evidence="3">
    <location>
        <begin position="5"/>
        <end position="29"/>
    </location>
</feature>
<dbReference type="GO" id="GO:0008270">
    <property type="term" value="F:zinc ion binding"/>
    <property type="evidence" value="ECO:0007669"/>
    <property type="project" value="UniProtKB-KW"/>
</dbReference>
<organism evidence="4 5">
    <name type="scientific">Rhizoctonia solani</name>
    <dbReference type="NCBI Taxonomy" id="456999"/>
    <lineage>
        <taxon>Eukaryota</taxon>
        <taxon>Fungi</taxon>
        <taxon>Dikarya</taxon>
        <taxon>Basidiomycota</taxon>
        <taxon>Agaricomycotina</taxon>
        <taxon>Agaricomycetes</taxon>
        <taxon>Cantharellales</taxon>
        <taxon>Ceratobasidiaceae</taxon>
        <taxon>Rhizoctonia</taxon>
    </lineage>
</organism>
<dbReference type="PROSITE" id="PS50157">
    <property type="entry name" value="ZINC_FINGER_C2H2_2"/>
    <property type="match status" value="1"/>
</dbReference>
<feature type="region of interest" description="Disordered" evidence="2">
    <location>
        <begin position="155"/>
        <end position="329"/>
    </location>
</feature>
<comment type="caution">
    <text evidence="4">The sequence shown here is derived from an EMBL/GenBank/DDBJ whole genome shotgun (WGS) entry which is preliminary data.</text>
</comment>
<proteinExistence type="predicted"/>
<protein>
    <recommendedName>
        <fullName evidence="3">C2H2-type domain-containing protein</fullName>
    </recommendedName>
</protein>
<feature type="compositionally biased region" description="Polar residues" evidence="2">
    <location>
        <begin position="308"/>
        <end position="324"/>
    </location>
</feature>
<gene>
    <name evidence="4" type="ORF">RDB_LOCUS144761</name>
</gene>
<feature type="region of interest" description="Disordered" evidence="2">
    <location>
        <begin position="346"/>
        <end position="384"/>
    </location>
</feature>
<sequence>MATVHNCRWEWCRDVFSNHADLVDHVKIHMMRGRPITRKKASEILRTEGYNPEEIAVRLIPDYTLPSSFVDDTTSQLLGKSKPEDPSRPATHSPTIEPNPAPASPPKVSNQDLDMPPSSPPPASPSPPHTPIVHKLENMTIDEPERTQMGAYSDMMVPVSSPPANNTKKDISTPGSTRSSRGKRRSSFIEMSSSPPPDEFSAPRKQPLPESPSVTVMIAEREKRLKEKARERENMMVAERERELRRGADKAEKNQRAGSPPRGARNVIRFGRGRGRGRGRGLTLSTIIPPGTPQTKAPPPLPTPSRPASGSQDTVAKMMSQYTHADSDEDVHANLVENLGGADWGLQTQAPYVPQTQESFGDSEAGGSRGGSQSQNTSLGSRRG</sequence>
<feature type="compositionally biased region" description="Polar residues" evidence="2">
    <location>
        <begin position="371"/>
        <end position="384"/>
    </location>
</feature>
<feature type="region of interest" description="Disordered" evidence="2">
    <location>
        <begin position="71"/>
        <end position="133"/>
    </location>
</feature>
<keyword evidence="1" id="KW-0862">Zinc</keyword>
<keyword evidence="1" id="KW-0479">Metal-binding</keyword>
<feature type="compositionally biased region" description="Pro residues" evidence="2">
    <location>
        <begin position="117"/>
        <end position="130"/>
    </location>
</feature>
<evidence type="ECO:0000259" key="3">
    <source>
        <dbReference type="PROSITE" id="PS50157"/>
    </source>
</evidence>
<dbReference type="EMBL" id="CAJMWY010004034">
    <property type="protein sequence ID" value="CAE6515333.1"/>
    <property type="molecule type" value="Genomic_DNA"/>
</dbReference>
<dbReference type="AlphaFoldDB" id="A0A8H3HI45"/>
<keyword evidence="1" id="KW-0863">Zinc-finger</keyword>
<feature type="compositionally biased region" description="Pro residues" evidence="2">
    <location>
        <begin position="290"/>
        <end position="305"/>
    </location>
</feature>
<name>A0A8H3HI45_9AGAM</name>
<evidence type="ECO:0000256" key="1">
    <source>
        <dbReference type="PROSITE-ProRule" id="PRU00042"/>
    </source>
</evidence>
<feature type="compositionally biased region" description="Basic and acidic residues" evidence="2">
    <location>
        <begin position="219"/>
        <end position="255"/>
    </location>
</feature>
<dbReference type="PROSITE" id="PS00028">
    <property type="entry name" value="ZINC_FINGER_C2H2_1"/>
    <property type="match status" value="1"/>
</dbReference>
<evidence type="ECO:0000313" key="5">
    <source>
        <dbReference type="Proteomes" id="UP000663861"/>
    </source>
</evidence>